<keyword evidence="10" id="KW-1185">Reference proteome</keyword>
<dbReference type="GO" id="GO:0044780">
    <property type="term" value="P:bacterial-type flagellum assembly"/>
    <property type="evidence" value="ECO:0007669"/>
    <property type="project" value="InterPro"/>
</dbReference>
<keyword evidence="4" id="KW-0238">DNA-binding</keyword>
<dbReference type="InterPro" id="IPR036194">
    <property type="entry name" value="FlhD_sf"/>
</dbReference>
<keyword evidence="7" id="KW-0804">Transcription</keyword>
<evidence type="ECO:0000313" key="10">
    <source>
        <dbReference type="Proteomes" id="UP000054624"/>
    </source>
</evidence>
<protein>
    <submittedName>
        <fullName evidence="9">Transcriptional activator FlhD</fullName>
    </submittedName>
</protein>
<dbReference type="STRING" id="1777137.AWB76_05290"/>
<dbReference type="OrthoDB" id="5298036at2"/>
<evidence type="ECO:0000256" key="5">
    <source>
        <dbReference type="ARBA" id="ARBA00023157"/>
    </source>
</evidence>
<dbReference type="Pfam" id="PF05247">
    <property type="entry name" value="FlhD"/>
    <property type="match status" value="1"/>
</dbReference>
<keyword evidence="2" id="KW-1005">Bacterial flagellum biogenesis</keyword>
<keyword evidence="6" id="KW-0010">Activator</keyword>
<keyword evidence="5" id="KW-1015">Disulfide bond</keyword>
<accession>A0A158C9S7</accession>
<name>A0A158C9S7_9BURK</name>
<evidence type="ECO:0000256" key="8">
    <source>
        <dbReference type="ARBA" id="ARBA00025431"/>
    </source>
</evidence>
<keyword evidence="3" id="KW-0805">Transcription regulation</keyword>
<proteinExistence type="predicted"/>
<keyword evidence="1" id="KW-0963">Cytoplasm</keyword>
<evidence type="ECO:0000256" key="3">
    <source>
        <dbReference type="ARBA" id="ARBA00023015"/>
    </source>
</evidence>
<dbReference type="GO" id="GO:0003677">
    <property type="term" value="F:DNA binding"/>
    <property type="evidence" value="ECO:0007669"/>
    <property type="project" value="UniProtKB-KW"/>
</dbReference>
<dbReference type="Proteomes" id="UP000054624">
    <property type="component" value="Unassembled WGS sequence"/>
</dbReference>
<reference evidence="10" key="1">
    <citation type="submission" date="2016-01" db="EMBL/GenBank/DDBJ databases">
        <authorList>
            <person name="Peeters Charlotte."/>
        </authorList>
    </citation>
    <scope>NUCLEOTIDE SEQUENCE [LARGE SCALE GENOMIC DNA]</scope>
</reference>
<evidence type="ECO:0000256" key="2">
    <source>
        <dbReference type="ARBA" id="ARBA00022795"/>
    </source>
</evidence>
<dbReference type="EMBL" id="FCOI02000021">
    <property type="protein sequence ID" value="SAK79105.1"/>
    <property type="molecule type" value="Genomic_DNA"/>
</dbReference>
<evidence type="ECO:0000256" key="6">
    <source>
        <dbReference type="ARBA" id="ARBA00023159"/>
    </source>
</evidence>
<dbReference type="RefSeq" id="WP_061136729.1">
    <property type="nucleotide sequence ID" value="NZ_FCOI02000021.1"/>
</dbReference>
<evidence type="ECO:0000256" key="1">
    <source>
        <dbReference type="ARBA" id="ARBA00022490"/>
    </source>
</evidence>
<dbReference type="InterPro" id="IPR023559">
    <property type="entry name" value="Flagellar_FlhD"/>
</dbReference>
<dbReference type="GO" id="GO:0045893">
    <property type="term" value="P:positive regulation of DNA-templated transcription"/>
    <property type="evidence" value="ECO:0007669"/>
    <property type="project" value="InterPro"/>
</dbReference>
<evidence type="ECO:0000313" key="9">
    <source>
        <dbReference type="EMBL" id="SAK79105.1"/>
    </source>
</evidence>
<gene>
    <name evidence="9" type="ORF">AWB76_05290</name>
</gene>
<organism evidence="9 10">
    <name type="scientific">Caballeronia temeraria</name>
    <dbReference type="NCBI Taxonomy" id="1777137"/>
    <lineage>
        <taxon>Bacteria</taxon>
        <taxon>Pseudomonadati</taxon>
        <taxon>Pseudomonadota</taxon>
        <taxon>Betaproteobacteria</taxon>
        <taxon>Burkholderiales</taxon>
        <taxon>Burkholderiaceae</taxon>
        <taxon>Caballeronia</taxon>
    </lineage>
</organism>
<dbReference type="AlphaFoldDB" id="A0A158C9S7"/>
<evidence type="ECO:0000256" key="7">
    <source>
        <dbReference type="ARBA" id="ARBA00023163"/>
    </source>
</evidence>
<evidence type="ECO:0000256" key="4">
    <source>
        <dbReference type="ARBA" id="ARBA00023125"/>
    </source>
</evidence>
<sequence length="98" mass="10426">MNTTSDLSAIRELNMSYLALAQRILASDREAAQSHLGLSVDTADMLLKLSPEQTLKLASSSQVLCFFRMSTDAMLAGLAGRSHDVVASPVANDVLMAA</sequence>
<comment type="function">
    <text evidence="8">Functions in complex with FlhC as a master transcriptional regulator that regulates transcription of several flagellar and non-flagellar operons by binding to their promoter region. Activates expression of class 2 flagellar genes, including fliA, which is a flagellum-specific sigma factor that turns on the class 3 genes. Also regulates genes whose products function in a variety of physiological pathways.</text>
</comment>
<dbReference type="Gene3D" id="1.10.4000.10">
    <property type="entry name" value="Flagellar transcriptional activator FlhD"/>
    <property type="match status" value="1"/>
</dbReference>
<dbReference type="SUPFAM" id="SSF63592">
    <property type="entry name" value="Flagellar transcriptional activator FlhD"/>
    <property type="match status" value="1"/>
</dbReference>